<dbReference type="Pfam" id="PF03061">
    <property type="entry name" value="4HBT"/>
    <property type="match status" value="1"/>
</dbReference>
<dbReference type="Proteomes" id="UP000535511">
    <property type="component" value="Unassembled WGS sequence"/>
</dbReference>
<keyword evidence="3" id="KW-1185">Reference proteome</keyword>
<feature type="domain" description="Thioesterase" evidence="1">
    <location>
        <begin position="24"/>
        <end position="98"/>
    </location>
</feature>
<keyword evidence="2" id="KW-0378">Hydrolase</keyword>
<protein>
    <submittedName>
        <fullName evidence="2">Acyl-CoA thioester hydrolase</fullName>
        <ecNumber evidence="2">3.1.2.-</ecNumber>
    </submittedName>
</protein>
<proteinExistence type="predicted"/>
<comment type="caution">
    <text evidence="2">The sequence shown here is derived from an EMBL/GenBank/DDBJ whole genome shotgun (WGS) entry which is preliminary data.</text>
</comment>
<dbReference type="EMBL" id="JACCBG010000001">
    <property type="protein sequence ID" value="NYD41123.1"/>
    <property type="molecule type" value="Genomic_DNA"/>
</dbReference>
<dbReference type="SUPFAM" id="SSF54637">
    <property type="entry name" value="Thioesterase/thiol ester dehydrase-isomerase"/>
    <property type="match status" value="1"/>
</dbReference>
<sequence>MSEAGGPVGVFRTRVEWVDTDAAGIYHNSAVLRFVEAAEATLMRERGLDDYFPGAPRVRYEVDYRAPLFFGQQVTATVELSRLGGSSMTFDFEVWGEEFGGRPRVRAAAGRYVTVHVEGAHAGGDTRSRPWPQAWRQALSAAGSPASGR</sequence>
<dbReference type="RefSeq" id="WP_179662914.1">
    <property type="nucleotide sequence ID" value="NZ_JACCBG010000001.1"/>
</dbReference>
<dbReference type="Gene3D" id="3.10.129.10">
    <property type="entry name" value="Hotdog Thioesterase"/>
    <property type="match status" value="1"/>
</dbReference>
<dbReference type="GO" id="GO:0016787">
    <property type="term" value="F:hydrolase activity"/>
    <property type="evidence" value="ECO:0007669"/>
    <property type="project" value="UniProtKB-KW"/>
</dbReference>
<dbReference type="EC" id="3.1.2.-" evidence="2"/>
<reference evidence="2 3" key="1">
    <citation type="submission" date="2020-07" db="EMBL/GenBank/DDBJ databases">
        <title>Sequencing the genomes of 1000 actinobacteria strains.</title>
        <authorList>
            <person name="Klenk H.-P."/>
        </authorList>
    </citation>
    <scope>NUCLEOTIDE SEQUENCE [LARGE SCALE GENOMIC DNA]</scope>
    <source>
        <strain evidence="2 3">DSM 21350</strain>
    </source>
</reference>
<evidence type="ECO:0000313" key="3">
    <source>
        <dbReference type="Proteomes" id="UP000535511"/>
    </source>
</evidence>
<dbReference type="CDD" id="cd00586">
    <property type="entry name" value="4HBT"/>
    <property type="match status" value="1"/>
</dbReference>
<accession>A0A7Y9JA86</accession>
<name>A0A7Y9JA86_9ACTN</name>
<dbReference type="AlphaFoldDB" id="A0A7Y9JA86"/>
<dbReference type="InterPro" id="IPR029069">
    <property type="entry name" value="HotDog_dom_sf"/>
</dbReference>
<evidence type="ECO:0000259" key="1">
    <source>
        <dbReference type="Pfam" id="PF03061"/>
    </source>
</evidence>
<dbReference type="InterPro" id="IPR006683">
    <property type="entry name" value="Thioestr_dom"/>
</dbReference>
<evidence type="ECO:0000313" key="2">
    <source>
        <dbReference type="EMBL" id="NYD41123.1"/>
    </source>
</evidence>
<gene>
    <name evidence="2" type="ORF">BJZ21_001206</name>
</gene>
<organism evidence="2 3">
    <name type="scientific">Nocardioides panaciterrulae</name>
    <dbReference type="NCBI Taxonomy" id="661492"/>
    <lineage>
        <taxon>Bacteria</taxon>
        <taxon>Bacillati</taxon>
        <taxon>Actinomycetota</taxon>
        <taxon>Actinomycetes</taxon>
        <taxon>Propionibacteriales</taxon>
        <taxon>Nocardioidaceae</taxon>
        <taxon>Nocardioides</taxon>
    </lineage>
</organism>